<keyword evidence="4" id="KW-1185">Reference proteome</keyword>
<dbReference type="OrthoDB" id="8964415at2"/>
<protein>
    <submittedName>
        <fullName evidence="3">Transposase</fullName>
    </submittedName>
</protein>
<dbReference type="InterPro" id="IPR051354">
    <property type="entry name" value="Transposase_27_IS1"/>
</dbReference>
<accession>A0A1I1IA26</accession>
<dbReference type="PANTHER" id="PTHR33293">
    <property type="entry name" value="INSERTION ELEMENT IS1 1 PROTEIN INSB-RELATED"/>
    <property type="match status" value="1"/>
</dbReference>
<feature type="region of interest" description="Disordered" evidence="1">
    <location>
        <begin position="157"/>
        <end position="179"/>
    </location>
</feature>
<dbReference type="NCBIfam" id="NF033547">
    <property type="entry name" value="transpos_IS1595"/>
    <property type="match status" value="1"/>
</dbReference>
<dbReference type="PANTHER" id="PTHR33293:SF1">
    <property type="entry name" value="INSERTION ELEMENT IS1 1 PROTEIN INSB-RELATED"/>
    <property type="match status" value="1"/>
</dbReference>
<dbReference type="Proteomes" id="UP000198639">
    <property type="component" value="Unassembled WGS sequence"/>
</dbReference>
<evidence type="ECO:0000256" key="1">
    <source>
        <dbReference type="SAM" id="MobiDB-lite"/>
    </source>
</evidence>
<reference evidence="4" key="1">
    <citation type="submission" date="2016-10" db="EMBL/GenBank/DDBJ databases">
        <authorList>
            <person name="Varghese N."/>
            <person name="Submissions S."/>
        </authorList>
    </citation>
    <scope>NUCLEOTIDE SEQUENCE [LARGE SCALE GENOMIC DNA]</scope>
    <source>
        <strain evidence="4">CGMCC 1.12041</strain>
    </source>
</reference>
<dbReference type="AlphaFoldDB" id="A0A1I1IA26"/>
<dbReference type="Pfam" id="PF12762">
    <property type="entry name" value="DDE_Tnp_IS1595"/>
    <property type="match status" value="1"/>
</dbReference>
<name>A0A1I1IA26_9BURK</name>
<dbReference type="EMBL" id="FOLD01000005">
    <property type="protein sequence ID" value="SFC30120.1"/>
    <property type="molecule type" value="Genomic_DNA"/>
</dbReference>
<organism evidence="3 4">
    <name type="scientific">Massilia yuzhufengensis</name>
    <dbReference type="NCBI Taxonomy" id="1164594"/>
    <lineage>
        <taxon>Bacteria</taxon>
        <taxon>Pseudomonadati</taxon>
        <taxon>Pseudomonadota</taxon>
        <taxon>Betaproteobacteria</taxon>
        <taxon>Burkholderiales</taxon>
        <taxon>Oxalobacteraceae</taxon>
        <taxon>Telluria group</taxon>
        <taxon>Massilia</taxon>
    </lineage>
</organism>
<dbReference type="RefSeq" id="WP_091872594.1">
    <property type="nucleotide sequence ID" value="NZ_FOLD01000005.1"/>
</dbReference>
<evidence type="ECO:0000259" key="2">
    <source>
        <dbReference type="SMART" id="SM01126"/>
    </source>
</evidence>
<gene>
    <name evidence="3" type="ORF">SAMN05216204_10560</name>
</gene>
<evidence type="ECO:0000313" key="4">
    <source>
        <dbReference type="Proteomes" id="UP000198639"/>
    </source>
</evidence>
<proteinExistence type="predicted"/>
<feature type="compositionally biased region" description="Basic residues" evidence="1">
    <location>
        <begin position="167"/>
        <end position="178"/>
    </location>
</feature>
<sequence length="323" mass="37374">MRSPRFKKWFAALPVLNQPQRLQVLDALRPAAGLDPLLVLLDGFRTERCCPACASTRWHRHGQANGLQRYRCRECRRTFNDLSGTPLARLRLREKWLDYLGTLLDSLPVRRAADRVKVHRNTAFRWRHRFLTRVRDDRPERLHGIAEADEMFLLESQKGSRRLERPPRKRGGTAHRRGMSREHDCILVARDRSGQTCDALTGRGPVSALQLERHLLPMLDPQVLLVTDANAAYRAFSRRHGIAHQYVNLRAGERVRRSSEGAIHVQNVNAYHRRLRDWLARFHGVASRYLPNYLGWRRALDGGRVKSAEGLLRLAIKPIHSKE</sequence>
<evidence type="ECO:0000313" key="3">
    <source>
        <dbReference type="EMBL" id="SFC30120.1"/>
    </source>
</evidence>
<dbReference type="SMART" id="SM01126">
    <property type="entry name" value="DDE_Tnp_IS1595"/>
    <property type="match status" value="1"/>
</dbReference>
<dbReference type="STRING" id="1164594.SAMN05216204_10560"/>
<dbReference type="InterPro" id="IPR024445">
    <property type="entry name" value="Tnp_ISXO2-like"/>
</dbReference>
<feature type="domain" description="ISXO2-like transposase" evidence="2">
    <location>
        <begin position="141"/>
        <end position="299"/>
    </location>
</feature>